<comment type="caution">
    <text evidence="6">The sequence shown here is derived from an EMBL/GenBank/DDBJ whole genome shotgun (WGS) entry which is preliminary data.</text>
</comment>
<keyword evidence="2 4" id="KW-0496">Mitochondrion</keyword>
<feature type="compositionally biased region" description="Basic and acidic residues" evidence="5">
    <location>
        <begin position="100"/>
        <end position="110"/>
    </location>
</feature>
<accession>A0A507CE39</accession>
<name>A0A507CE39_9FUNG</name>
<protein>
    <recommendedName>
        <fullName evidence="4">Succinate dehydrogenase assembly factor 2, mitochondrial</fullName>
        <shortName evidence="4">SDH assembly factor 2</shortName>
        <shortName evidence="4">SDHAF2</shortName>
    </recommendedName>
</protein>
<comment type="similarity">
    <text evidence="4">Belongs to the SDHAF2 family.</text>
</comment>
<evidence type="ECO:0000313" key="7">
    <source>
        <dbReference type="Proteomes" id="UP000317494"/>
    </source>
</evidence>
<organism evidence="6 7">
    <name type="scientific">Synchytrium endobioticum</name>
    <dbReference type="NCBI Taxonomy" id="286115"/>
    <lineage>
        <taxon>Eukaryota</taxon>
        <taxon>Fungi</taxon>
        <taxon>Fungi incertae sedis</taxon>
        <taxon>Chytridiomycota</taxon>
        <taxon>Chytridiomycota incertae sedis</taxon>
        <taxon>Chytridiomycetes</taxon>
        <taxon>Synchytriales</taxon>
        <taxon>Synchytriaceae</taxon>
        <taxon>Synchytrium</taxon>
    </lineage>
</organism>
<feature type="region of interest" description="Disordered" evidence="5">
    <location>
        <begin position="78"/>
        <end position="115"/>
    </location>
</feature>
<dbReference type="InterPro" id="IPR028882">
    <property type="entry name" value="SDHAF2"/>
</dbReference>
<evidence type="ECO:0000256" key="3">
    <source>
        <dbReference type="ARBA" id="ARBA00023186"/>
    </source>
</evidence>
<dbReference type="VEuPathDB" id="FungiDB:SeMB42_g06814"/>
<dbReference type="EMBL" id="QEAN01000411">
    <property type="protein sequence ID" value="TPX37892.1"/>
    <property type="molecule type" value="Genomic_DNA"/>
</dbReference>
<dbReference type="InterPro" id="IPR005631">
    <property type="entry name" value="SDH"/>
</dbReference>
<comment type="subunit">
    <text evidence="4">Interacts with the flavoprotein subunit within the SDH catalytic dimer.</text>
</comment>
<dbReference type="SUPFAM" id="SSF109910">
    <property type="entry name" value="YgfY-like"/>
    <property type="match status" value="1"/>
</dbReference>
<dbReference type="PANTHER" id="PTHR12469">
    <property type="entry name" value="PROTEIN EMI5 HOMOLOG, MITOCHONDRIAL"/>
    <property type="match status" value="1"/>
</dbReference>
<dbReference type="PANTHER" id="PTHR12469:SF2">
    <property type="entry name" value="SUCCINATE DEHYDROGENASE ASSEMBLY FACTOR 2, MITOCHONDRIAL"/>
    <property type="match status" value="1"/>
</dbReference>
<dbReference type="GO" id="GO:0005759">
    <property type="term" value="C:mitochondrial matrix"/>
    <property type="evidence" value="ECO:0007669"/>
    <property type="project" value="UniProtKB-SubCell"/>
</dbReference>
<dbReference type="Proteomes" id="UP000317494">
    <property type="component" value="Unassembled WGS sequence"/>
</dbReference>
<gene>
    <name evidence="6" type="ORF">SeMB42_g06814</name>
</gene>
<evidence type="ECO:0000256" key="2">
    <source>
        <dbReference type="ARBA" id="ARBA00023128"/>
    </source>
</evidence>
<dbReference type="GO" id="GO:0034553">
    <property type="term" value="P:mitochondrial respiratory chain complex II assembly"/>
    <property type="evidence" value="ECO:0007669"/>
    <property type="project" value="TreeGrafter"/>
</dbReference>
<evidence type="ECO:0000256" key="1">
    <source>
        <dbReference type="ARBA" id="ARBA00004305"/>
    </source>
</evidence>
<comment type="subcellular location">
    <subcellularLocation>
        <location evidence="1 4">Mitochondrion matrix</location>
    </subcellularLocation>
</comment>
<dbReference type="Gene3D" id="1.10.150.250">
    <property type="entry name" value="Flavinator of succinate dehydrogenase"/>
    <property type="match status" value="1"/>
</dbReference>
<keyword evidence="7" id="KW-1185">Reference proteome</keyword>
<feature type="region of interest" description="Disordered" evidence="5">
    <location>
        <begin position="1"/>
        <end position="33"/>
    </location>
</feature>
<proteinExistence type="inferred from homology"/>
<dbReference type="GO" id="GO:0006099">
    <property type="term" value="P:tricarboxylic acid cycle"/>
    <property type="evidence" value="ECO:0007669"/>
    <property type="project" value="TreeGrafter"/>
</dbReference>
<dbReference type="GO" id="GO:0006121">
    <property type="term" value="P:mitochondrial electron transport, succinate to ubiquinone"/>
    <property type="evidence" value="ECO:0007669"/>
    <property type="project" value="UniProtKB-UniRule"/>
</dbReference>
<evidence type="ECO:0000256" key="5">
    <source>
        <dbReference type="SAM" id="MobiDB-lite"/>
    </source>
</evidence>
<dbReference type="STRING" id="286115.A0A507CE39"/>
<sequence>MGVRGNGMQTHVGVPVESGRDRWNVSPRGRSGPQAWRSTYLSCSLPSTMWASPAICRLVGRHRPMACSRSICRLATNGNGNGNGIGIGNRNSLSSIPGEWPRRPPPKYDEELSSDDVSPFHISPPVRPSDEPPHVKRARLLYMSRKRGILETDLLLSTFAKDHLPTMSMQEMAHYDALLEENDWDIYYWATAARKIPQRVMRDGLLMRKLMDHAKNKKKSILRMPDL</sequence>
<keyword evidence="3 4" id="KW-0143">Chaperone</keyword>
<reference evidence="6 7" key="1">
    <citation type="journal article" date="2019" name="Sci. Rep.">
        <title>Comparative genomics of chytrid fungi reveal insights into the obligate biotrophic and pathogenic lifestyle of Synchytrium endobioticum.</title>
        <authorList>
            <person name="van de Vossenberg B.T.L.H."/>
            <person name="Warris S."/>
            <person name="Nguyen H.D.T."/>
            <person name="van Gent-Pelzer M.P.E."/>
            <person name="Joly D.L."/>
            <person name="van de Geest H.C."/>
            <person name="Bonants P.J.M."/>
            <person name="Smith D.S."/>
            <person name="Levesque C.A."/>
            <person name="van der Lee T.A.J."/>
        </authorList>
    </citation>
    <scope>NUCLEOTIDE SEQUENCE [LARGE SCALE GENOMIC DNA]</scope>
    <source>
        <strain evidence="6 7">MB42</strain>
    </source>
</reference>
<dbReference type="AlphaFoldDB" id="A0A507CE39"/>
<evidence type="ECO:0000256" key="4">
    <source>
        <dbReference type="HAMAP-Rule" id="MF_03057"/>
    </source>
</evidence>
<evidence type="ECO:0000313" key="6">
    <source>
        <dbReference type="EMBL" id="TPX37892.1"/>
    </source>
</evidence>
<dbReference type="HAMAP" id="MF_03057">
    <property type="entry name" value="SDHAF2"/>
    <property type="match status" value="1"/>
</dbReference>
<dbReference type="Pfam" id="PF03937">
    <property type="entry name" value="Sdh5"/>
    <property type="match status" value="1"/>
</dbReference>
<dbReference type="FunFam" id="1.10.150.250:FF:000002">
    <property type="entry name" value="Succinate dehydrogenase assembly factor 2, mitochondrial"/>
    <property type="match status" value="1"/>
</dbReference>
<comment type="function">
    <text evidence="4">Plays an essential role in the assembly of succinate dehydrogenase (SDH), an enzyme complex (also referred to as respiratory complex II) that is a component of both the tricarboxylic acid (TCA) cycle and the mitochondrial electron transport chain, and which couples the oxidation of succinate to fumarate with the reduction of ubiquinone (coenzyme Q) to ubiquinol. Required for flavinylation (covalent attachment of FAD) of the flavoprotein subunit of the SDH catalytic dimer.</text>
</comment>
<dbReference type="InterPro" id="IPR036714">
    <property type="entry name" value="SDH_sf"/>
</dbReference>